<dbReference type="Pfam" id="PF04471">
    <property type="entry name" value="Mrr_cat"/>
    <property type="match status" value="1"/>
</dbReference>
<organism evidence="3 4">
    <name type="scientific">Filifactor villosus</name>
    <dbReference type="NCBI Taxonomy" id="29374"/>
    <lineage>
        <taxon>Bacteria</taxon>
        <taxon>Bacillati</taxon>
        <taxon>Bacillota</taxon>
        <taxon>Clostridia</taxon>
        <taxon>Peptostreptococcales</taxon>
        <taxon>Filifactoraceae</taxon>
        <taxon>Filifactor</taxon>
    </lineage>
</organism>
<dbReference type="Pfam" id="PF14338">
    <property type="entry name" value="Mrr_N"/>
    <property type="match status" value="1"/>
</dbReference>
<evidence type="ECO:0000313" key="4">
    <source>
        <dbReference type="Proteomes" id="UP001595916"/>
    </source>
</evidence>
<protein>
    <submittedName>
        <fullName evidence="3">Restriction endonuclease</fullName>
        <ecNumber evidence="3">3.1.21.-</ecNumber>
    </submittedName>
</protein>
<evidence type="ECO:0000259" key="1">
    <source>
        <dbReference type="Pfam" id="PF04471"/>
    </source>
</evidence>
<dbReference type="EMBL" id="JBHSHL010000003">
    <property type="protein sequence ID" value="MFC4803720.1"/>
    <property type="molecule type" value="Genomic_DNA"/>
</dbReference>
<dbReference type="GO" id="GO:0004519">
    <property type="term" value="F:endonuclease activity"/>
    <property type="evidence" value="ECO:0007669"/>
    <property type="project" value="UniProtKB-KW"/>
</dbReference>
<dbReference type="Gene3D" id="3.40.1350.10">
    <property type="match status" value="1"/>
</dbReference>
<dbReference type="PANTHER" id="PTHR30015">
    <property type="entry name" value="MRR RESTRICTION SYSTEM PROTEIN"/>
    <property type="match status" value="1"/>
</dbReference>
<keyword evidence="3" id="KW-0378">Hydrolase</keyword>
<feature type="domain" description="Restriction endonuclease type IV Mrr" evidence="1">
    <location>
        <begin position="153"/>
        <end position="272"/>
    </location>
</feature>
<keyword evidence="3" id="KW-0255">Endonuclease</keyword>
<comment type="caution">
    <text evidence="3">The sequence shown here is derived from an EMBL/GenBank/DDBJ whole genome shotgun (WGS) entry which is preliminary data.</text>
</comment>
<gene>
    <name evidence="3" type="ORF">ACFO4R_01365</name>
</gene>
<reference evidence="4" key="1">
    <citation type="journal article" date="2019" name="Int. J. Syst. Evol. Microbiol.">
        <title>The Global Catalogue of Microorganisms (GCM) 10K type strain sequencing project: providing services to taxonomists for standard genome sequencing and annotation.</title>
        <authorList>
            <consortium name="The Broad Institute Genomics Platform"/>
            <consortium name="The Broad Institute Genome Sequencing Center for Infectious Disease"/>
            <person name="Wu L."/>
            <person name="Ma J."/>
        </authorList>
    </citation>
    <scope>NUCLEOTIDE SEQUENCE [LARGE SCALE GENOMIC DNA]</scope>
    <source>
        <strain evidence="4">CCUG 46385</strain>
    </source>
</reference>
<evidence type="ECO:0000313" key="3">
    <source>
        <dbReference type="EMBL" id="MFC4803720.1"/>
    </source>
</evidence>
<dbReference type="InterPro" id="IPR011856">
    <property type="entry name" value="tRNA_endonuc-like_dom_sf"/>
</dbReference>
<dbReference type="SUPFAM" id="SSF52980">
    <property type="entry name" value="Restriction endonuclease-like"/>
    <property type="match status" value="1"/>
</dbReference>
<dbReference type="InterPro" id="IPR011335">
    <property type="entry name" value="Restrct_endonuc-II-like"/>
</dbReference>
<keyword evidence="3" id="KW-0540">Nuclease</keyword>
<accession>A0ABV9QHC6</accession>
<sequence length="299" mass="34166">MIPKYYEMYNVFLEILSDGKVHSLKEIQKSVVKEMNITHEEQEEKLPSGKGTFFRNRVGWCSTYLKKAGLIVSPKRAEFQITREGIMLLSEGVVITDEVLMKYPSFSLFKKVRSSVKDEQLRERGETPQDTLDRVLGQIREKLIDDLLEEVMNQSPEFFERMVIDLLEKMGYGGIGEGYVTKYTGDEGIDGVIKEDKLGFEHIYIQAKKWNSNKKVGRPEIQKFVGALVGQGAAKGLFITTASFTKEAIEYAKRQHTAKVILIDSEKLAELLIEYGVGVSVVNEYKVKRVDMDYFTDDM</sequence>
<dbReference type="InterPro" id="IPR025745">
    <property type="entry name" value="Mrr-like_N_dom"/>
</dbReference>
<keyword evidence="4" id="KW-1185">Reference proteome</keyword>
<dbReference type="Proteomes" id="UP001595916">
    <property type="component" value="Unassembled WGS sequence"/>
</dbReference>
<dbReference type="EC" id="3.1.21.-" evidence="3"/>
<dbReference type="InterPro" id="IPR052906">
    <property type="entry name" value="Type_IV_Methyl-Rstrct_Enzyme"/>
</dbReference>
<dbReference type="InterPro" id="IPR007560">
    <property type="entry name" value="Restrct_endonuc_IV_Mrr"/>
</dbReference>
<proteinExistence type="predicted"/>
<evidence type="ECO:0000259" key="2">
    <source>
        <dbReference type="Pfam" id="PF14338"/>
    </source>
</evidence>
<dbReference type="GO" id="GO:0016787">
    <property type="term" value="F:hydrolase activity"/>
    <property type="evidence" value="ECO:0007669"/>
    <property type="project" value="UniProtKB-KW"/>
</dbReference>
<dbReference type="RefSeq" id="WP_379787171.1">
    <property type="nucleotide sequence ID" value="NZ_JBHSHL010000003.1"/>
</dbReference>
<dbReference type="PANTHER" id="PTHR30015:SF7">
    <property type="entry name" value="TYPE IV METHYL-DIRECTED RESTRICTION ENZYME ECOKMRR"/>
    <property type="match status" value="1"/>
</dbReference>
<feature type="domain" description="Restriction system protein Mrr-like N-terminal" evidence="2">
    <location>
        <begin position="5"/>
        <end position="90"/>
    </location>
</feature>
<name>A0ABV9QHC6_9FIRM</name>